<proteinExistence type="predicted"/>
<evidence type="ECO:0000313" key="2">
    <source>
        <dbReference type="Proteomes" id="UP000886998"/>
    </source>
</evidence>
<protein>
    <submittedName>
        <fullName evidence="1">Uncharacterized protein</fullName>
    </submittedName>
</protein>
<reference evidence="1" key="1">
    <citation type="submission" date="2020-08" db="EMBL/GenBank/DDBJ databases">
        <title>Multicomponent nature underlies the extraordinary mechanical properties of spider dragline silk.</title>
        <authorList>
            <person name="Kono N."/>
            <person name="Nakamura H."/>
            <person name="Mori M."/>
            <person name="Yoshida Y."/>
            <person name="Ohtoshi R."/>
            <person name="Malay A.D."/>
            <person name="Moran D.A.P."/>
            <person name="Tomita M."/>
            <person name="Numata K."/>
            <person name="Arakawa K."/>
        </authorList>
    </citation>
    <scope>NUCLEOTIDE SEQUENCE</scope>
</reference>
<gene>
    <name evidence="1" type="primary">g.11071</name>
    <name evidence="1" type="ORF">TNIN_160231</name>
</gene>
<dbReference type="OrthoDB" id="8195485at2759"/>
<evidence type="ECO:0000313" key="1">
    <source>
        <dbReference type="EMBL" id="GFS30659.1"/>
    </source>
</evidence>
<name>A0A8X6I4B4_9ARAC</name>
<dbReference type="Proteomes" id="UP000886998">
    <property type="component" value="Unassembled WGS sequence"/>
</dbReference>
<dbReference type="AlphaFoldDB" id="A0A8X6I4B4"/>
<keyword evidence="2" id="KW-1185">Reference proteome</keyword>
<dbReference type="EMBL" id="BMAV01024175">
    <property type="protein sequence ID" value="GFS30659.1"/>
    <property type="molecule type" value="Genomic_DNA"/>
</dbReference>
<accession>A0A8X6I4B4</accession>
<organism evidence="1 2">
    <name type="scientific">Trichonephila inaurata madagascariensis</name>
    <dbReference type="NCBI Taxonomy" id="2747483"/>
    <lineage>
        <taxon>Eukaryota</taxon>
        <taxon>Metazoa</taxon>
        <taxon>Ecdysozoa</taxon>
        <taxon>Arthropoda</taxon>
        <taxon>Chelicerata</taxon>
        <taxon>Arachnida</taxon>
        <taxon>Araneae</taxon>
        <taxon>Araneomorphae</taxon>
        <taxon>Entelegynae</taxon>
        <taxon>Araneoidea</taxon>
        <taxon>Nephilidae</taxon>
        <taxon>Trichonephila</taxon>
        <taxon>Trichonephila inaurata</taxon>
    </lineage>
</organism>
<comment type="caution">
    <text evidence="1">The sequence shown here is derived from an EMBL/GenBank/DDBJ whole genome shotgun (WGS) entry which is preliminary data.</text>
</comment>
<sequence length="269" mass="31313">MKQRRLKKKKEKYRRKISKVSTLEFKDNVLRKAEHSDPIGDLVKILLFCEYDLIASAEKYHALCNTNFLNRLPSNEKKHRQDNQVSELIAGIFNYIENHNDSQFTLKELRDVLTGYVPDDKTIITRLQQKYLTDIIITTKVKDDADVLFVETAIEESEHHKTAIIVEDIDLLVIVIGRTQSHQEEVFYKKVGKGNVKTQIYSSKSFDKYPHGKKHILFPHAYSGCDTTSEFFKKGKKKKTFIRIIRESSEFGSTSSSTPRRKLPWTNIE</sequence>